<dbReference type="InterPro" id="IPR006224">
    <property type="entry name" value="PsdUridine_synth_RluA-like_CS"/>
</dbReference>
<comment type="catalytic activity">
    <reaction evidence="1 6">
        <text>a uridine in RNA = a pseudouridine in RNA</text>
        <dbReference type="Rhea" id="RHEA:48348"/>
        <dbReference type="Rhea" id="RHEA-COMP:12068"/>
        <dbReference type="Rhea" id="RHEA-COMP:12069"/>
        <dbReference type="ChEBI" id="CHEBI:65314"/>
        <dbReference type="ChEBI" id="CHEBI:65315"/>
    </reaction>
</comment>
<evidence type="ECO:0000259" key="7">
    <source>
        <dbReference type="SMART" id="SM00363"/>
    </source>
</evidence>
<evidence type="ECO:0000256" key="1">
    <source>
        <dbReference type="ARBA" id="ARBA00000073"/>
    </source>
</evidence>
<keyword evidence="5" id="KW-0694">RNA-binding</keyword>
<dbReference type="GO" id="GO:0000455">
    <property type="term" value="P:enzyme-directed rRNA pseudouridine synthesis"/>
    <property type="evidence" value="ECO:0007669"/>
    <property type="project" value="TreeGrafter"/>
</dbReference>
<protein>
    <recommendedName>
        <fullName evidence="6">Pseudouridine synthase</fullName>
        <ecNumber evidence="6">5.4.99.-</ecNumber>
    </recommendedName>
</protein>
<dbReference type="SUPFAM" id="SSF55174">
    <property type="entry name" value="Alpha-L RNA-binding motif"/>
    <property type="match status" value="1"/>
</dbReference>
<dbReference type="EMBL" id="MIJE01000035">
    <property type="protein sequence ID" value="OEF95677.1"/>
    <property type="molecule type" value="Genomic_DNA"/>
</dbReference>
<dbReference type="PROSITE" id="PS01129">
    <property type="entry name" value="PSI_RLU"/>
    <property type="match status" value="1"/>
</dbReference>
<feature type="domain" description="RNA-binding S4" evidence="7">
    <location>
        <begin position="17"/>
        <end position="79"/>
    </location>
</feature>
<dbReference type="PANTHER" id="PTHR21600:SF44">
    <property type="entry name" value="RIBOSOMAL LARGE SUBUNIT PSEUDOURIDINE SYNTHASE D"/>
    <property type="match status" value="1"/>
</dbReference>
<evidence type="ECO:0000256" key="3">
    <source>
        <dbReference type="ARBA" id="ARBA00023235"/>
    </source>
</evidence>
<feature type="active site" evidence="4">
    <location>
        <position position="131"/>
    </location>
</feature>
<comment type="function">
    <text evidence="6">Responsible for synthesis of pseudouridine from uracil.</text>
</comment>
<dbReference type="SMART" id="SM00363">
    <property type="entry name" value="S4"/>
    <property type="match status" value="1"/>
</dbReference>
<name>A0A1E5FZ05_9FIRM</name>
<dbReference type="AlphaFoldDB" id="A0A1E5FZ05"/>
<evidence type="ECO:0000313" key="8">
    <source>
        <dbReference type="EMBL" id="OEF95677.1"/>
    </source>
</evidence>
<dbReference type="PROSITE" id="PS50889">
    <property type="entry name" value="S4"/>
    <property type="match status" value="1"/>
</dbReference>
<dbReference type="Gene3D" id="3.30.2350.10">
    <property type="entry name" value="Pseudouridine synthase"/>
    <property type="match status" value="1"/>
</dbReference>
<evidence type="ECO:0000256" key="4">
    <source>
        <dbReference type="PIRSR" id="PIRSR606225-1"/>
    </source>
</evidence>
<dbReference type="InterPro" id="IPR020103">
    <property type="entry name" value="PsdUridine_synth_cat_dom_sf"/>
</dbReference>
<evidence type="ECO:0000256" key="6">
    <source>
        <dbReference type="RuleBase" id="RU362028"/>
    </source>
</evidence>
<comment type="caution">
    <text evidence="8">The sequence shown here is derived from an EMBL/GenBank/DDBJ whole genome shotgun (WGS) entry which is preliminary data.</text>
</comment>
<evidence type="ECO:0000256" key="2">
    <source>
        <dbReference type="ARBA" id="ARBA00010876"/>
    </source>
</evidence>
<dbReference type="SUPFAM" id="SSF55120">
    <property type="entry name" value="Pseudouridine synthase"/>
    <property type="match status" value="1"/>
</dbReference>
<evidence type="ECO:0000256" key="5">
    <source>
        <dbReference type="PROSITE-ProRule" id="PRU00182"/>
    </source>
</evidence>
<dbReference type="InterPro" id="IPR050188">
    <property type="entry name" value="RluA_PseudoU_synthase"/>
</dbReference>
<keyword evidence="3 6" id="KW-0413">Isomerase</keyword>
<organism evidence="8 9">
    <name type="scientific">Desulfuribacillus alkaliarsenatis</name>
    <dbReference type="NCBI Taxonomy" id="766136"/>
    <lineage>
        <taxon>Bacteria</taxon>
        <taxon>Bacillati</taxon>
        <taxon>Bacillota</taxon>
        <taxon>Desulfuribacillia</taxon>
        <taxon>Desulfuribacillales</taxon>
        <taxon>Desulfuribacillaceae</taxon>
        <taxon>Desulfuribacillus</taxon>
    </lineage>
</organism>
<evidence type="ECO:0000313" key="9">
    <source>
        <dbReference type="Proteomes" id="UP000094296"/>
    </source>
</evidence>
<dbReference type="InterPro" id="IPR002942">
    <property type="entry name" value="S4_RNA-bd"/>
</dbReference>
<dbReference type="Gene3D" id="3.10.290.10">
    <property type="entry name" value="RNA-binding S4 domain"/>
    <property type="match status" value="1"/>
</dbReference>
<dbReference type="InterPro" id="IPR006145">
    <property type="entry name" value="PsdUridine_synth_RsuA/RluA"/>
</dbReference>
<dbReference type="PANTHER" id="PTHR21600">
    <property type="entry name" value="MITOCHONDRIAL RNA PSEUDOURIDINE SYNTHASE"/>
    <property type="match status" value="1"/>
</dbReference>
<dbReference type="CDD" id="cd00165">
    <property type="entry name" value="S4"/>
    <property type="match status" value="1"/>
</dbReference>
<accession>A0A1E5FZ05</accession>
<dbReference type="Pfam" id="PF00849">
    <property type="entry name" value="PseudoU_synth_2"/>
    <property type="match status" value="1"/>
</dbReference>
<dbReference type="NCBIfam" id="TIGR00005">
    <property type="entry name" value="rluA_subfam"/>
    <property type="match status" value="1"/>
</dbReference>
<dbReference type="GO" id="GO:0120159">
    <property type="term" value="F:rRNA pseudouridine synthase activity"/>
    <property type="evidence" value="ECO:0007669"/>
    <property type="project" value="UniProtKB-ARBA"/>
</dbReference>
<proteinExistence type="inferred from homology"/>
<dbReference type="OrthoDB" id="9773999at2"/>
<dbReference type="CDD" id="cd02869">
    <property type="entry name" value="PseudoU_synth_RluA_like"/>
    <property type="match status" value="1"/>
</dbReference>
<keyword evidence="9" id="KW-1185">Reference proteome</keyword>
<reference evidence="8 9" key="1">
    <citation type="submission" date="2016-09" db="EMBL/GenBank/DDBJ databases">
        <title>Draft genome sequence for the type strain of Desulfuribacillus alkaliarsenatis AHT28, an obligately anaerobic, sulfidogenic bacterium isolated from Russian soda lake sediments.</title>
        <authorList>
            <person name="Abin C.A."/>
            <person name="Hollibaugh J.T."/>
        </authorList>
    </citation>
    <scope>NUCLEOTIDE SEQUENCE [LARGE SCALE GENOMIC DNA]</scope>
    <source>
        <strain evidence="8 9">AHT28</strain>
    </source>
</reference>
<sequence>MNQRNKQTIIEVVEETELMQLLLEKLQGKSRNNIKSILARGQVSINNKVINQFNHIVRPGQQIAINWSQEAQPEGLKIIFEDEYLIVIEKSHGLLSMATAKEKEQTAYSILSNHVKKKNPKNRIFIVHRLDQDTSGIMLFAKSQKIKDQLQENWQGIVQERSYIALVEGIVGKSQGTITSWLVEGKNMIMYSSRTPNGGKKAITHYKVLKTKGRHSLLEVNLETGRKNQIRVHMQDIAHSIVGDKKYGAKTNPLKRLGLHARVLAFKHPVSNKLVRFETPIPQEFLSLFQ</sequence>
<gene>
    <name evidence="8" type="ORF">BHF68_11260</name>
</gene>
<dbReference type="RefSeq" id="WP_069644243.1">
    <property type="nucleotide sequence ID" value="NZ_MIJE01000035.1"/>
</dbReference>
<dbReference type="GO" id="GO:0003723">
    <property type="term" value="F:RNA binding"/>
    <property type="evidence" value="ECO:0007669"/>
    <property type="project" value="UniProtKB-KW"/>
</dbReference>
<comment type="similarity">
    <text evidence="2 6">Belongs to the pseudouridine synthase RluA family.</text>
</comment>
<dbReference type="EC" id="5.4.99.-" evidence="6"/>
<dbReference type="STRING" id="766136.BHF68_11260"/>
<dbReference type="Proteomes" id="UP000094296">
    <property type="component" value="Unassembled WGS sequence"/>
</dbReference>
<dbReference type="InterPro" id="IPR006225">
    <property type="entry name" value="PsdUridine_synth_RluC/D"/>
</dbReference>
<dbReference type="InterPro" id="IPR036986">
    <property type="entry name" value="S4_RNA-bd_sf"/>
</dbReference>